<dbReference type="PANTHER" id="PTHR33221">
    <property type="entry name" value="WINGED HELIX-TURN-HELIX TRANSCRIPTIONAL REGULATOR, RRF2 FAMILY"/>
    <property type="match status" value="1"/>
</dbReference>
<dbReference type="InterPro" id="IPR036388">
    <property type="entry name" value="WH-like_DNA-bd_sf"/>
</dbReference>
<dbReference type="EMBL" id="PZKG01000103">
    <property type="protein sequence ID" value="PTE20479.1"/>
    <property type="molecule type" value="Genomic_DNA"/>
</dbReference>
<dbReference type="PANTHER" id="PTHR33221:SF4">
    <property type="entry name" value="HTH-TYPE TRANSCRIPTIONAL REPRESSOR NSRR"/>
    <property type="match status" value="1"/>
</dbReference>
<dbReference type="Gene3D" id="1.10.10.10">
    <property type="entry name" value="Winged helix-like DNA-binding domain superfamily/Winged helix DNA-binding domain"/>
    <property type="match status" value="1"/>
</dbReference>
<keyword evidence="1" id="KW-0238">DNA-binding</keyword>
<name>A0A2T4JRF5_9RHOB</name>
<keyword evidence="3" id="KW-1185">Reference proteome</keyword>
<evidence type="ECO:0000313" key="2">
    <source>
        <dbReference type="EMBL" id="PTE20479.1"/>
    </source>
</evidence>
<sequence>MRLTKFSDYALRVLVFAASVPEGRRVTIAETAAVYGISQGHLKKVVMLLTHAGFLHGERGRSGGYRLAAPADRIRLGAVVRATEADFAMVECFQTGQRCRIEAQCRIPPILSNATAAFLDVLDAHTLADIALEARFLPPGPMATAAATDPRAGSA</sequence>
<dbReference type="PROSITE" id="PS51197">
    <property type="entry name" value="HTH_RRF2_2"/>
    <property type="match status" value="1"/>
</dbReference>
<dbReference type="Proteomes" id="UP000241010">
    <property type="component" value="Unassembled WGS sequence"/>
</dbReference>
<protein>
    <submittedName>
        <fullName evidence="2">BadM/Rrf2 family transcriptional regulator</fullName>
    </submittedName>
</protein>
<accession>A0A2T4JRF5</accession>
<evidence type="ECO:0000256" key="1">
    <source>
        <dbReference type="ARBA" id="ARBA00023125"/>
    </source>
</evidence>
<evidence type="ECO:0000313" key="3">
    <source>
        <dbReference type="Proteomes" id="UP000241010"/>
    </source>
</evidence>
<dbReference type="InterPro" id="IPR000944">
    <property type="entry name" value="Tscrpt_reg_Rrf2"/>
</dbReference>
<reference evidence="2 3" key="1">
    <citation type="submission" date="2018-03" db="EMBL/GenBank/DDBJ databases">
        <title>Cereibacter changlensis.</title>
        <authorList>
            <person name="Meyer T.E."/>
            <person name="Miller S."/>
            <person name="Lodha T."/>
            <person name="Gandham S."/>
            <person name="Chintalapati S."/>
            <person name="Chintalapati V.R."/>
        </authorList>
    </citation>
    <scope>NUCLEOTIDE SEQUENCE [LARGE SCALE GENOMIC DNA]</scope>
    <source>
        <strain evidence="2 3">JA139</strain>
    </source>
</reference>
<dbReference type="RefSeq" id="WP_107665115.1">
    <property type="nucleotide sequence ID" value="NZ_PZKG01000103.1"/>
</dbReference>
<proteinExistence type="predicted"/>
<dbReference type="SUPFAM" id="SSF46785">
    <property type="entry name" value="Winged helix' DNA-binding domain"/>
    <property type="match status" value="1"/>
</dbReference>
<dbReference type="AlphaFoldDB" id="A0A2T4JRF5"/>
<organism evidence="2 3">
    <name type="scientific">Cereibacter changlensis JA139</name>
    <dbReference type="NCBI Taxonomy" id="1188249"/>
    <lineage>
        <taxon>Bacteria</taxon>
        <taxon>Pseudomonadati</taxon>
        <taxon>Pseudomonadota</taxon>
        <taxon>Alphaproteobacteria</taxon>
        <taxon>Rhodobacterales</taxon>
        <taxon>Paracoccaceae</taxon>
        <taxon>Cereibacter</taxon>
    </lineage>
</organism>
<comment type="caution">
    <text evidence="2">The sequence shown here is derived from an EMBL/GenBank/DDBJ whole genome shotgun (WGS) entry which is preliminary data.</text>
</comment>
<dbReference type="GO" id="GO:0003677">
    <property type="term" value="F:DNA binding"/>
    <property type="evidence" value="ECO:0007669"/>
    <property type="project" value="UniProtKB-KW"/>
</dbReference>
<dbReference type="GO" id="GO:0003700">
    <property type="term" value="F:DNA-binding transcription factor activity"/>
    <property type="evidence" value="ECO:0007669"/>
    <property type="project" value="TreeGrafter"/>
</dbReference>
<dbReference type="Pfam" id="PF02082">
    <property type="entry name" value="Rrf2"/>
    <property type="match status" value="1"/>
</dbReference>
<dbReference type="InterPro" id="IPR036390">
    <property type="entry name" value="WH_DNA-bd_sf"/>
</dbReference>
<dbReference type="OrthoDB" id="9795923at2"/>
<dbReference type="NCBIfam" id="TIGR00738">
    <property type="entry name" value="rrf2_super"/>
    <property type="match status" value="1"/>
</dbReference>
<dbReference type="GO" id="GO:0005829">
    <property type="term" value="C:cytosol"/>
    <property type="evidence" value="ECO:0007669"/>
    <property type="project" value="TreeGrafter"/>
</dbReference>
<gene>
    <name evidence="2" type="ORF">C5F48_17305</name>
</gene>